<dbReference type="EMBL" id="LK028585">
    <property type="protein sequence ID" value="CDS22040.1"/>
    <property type="molecule type" value="Genomic_DNA"/>
</dbReference>
<gene>
    <name evidence="1" type="ORF">EgrG_002025300</name>
</gene>
<dbReference type="AlphaFoldDB" id="A0A068WWF5"/>
<protein>
    <submittedName>
        <fullName evidence="1 3">Uncharacterized protein</fullName>
    </submittedName>
</protein>
<reference evidence="1" key="2">
    <citation type="submission" date="2014-06" db="EMBL/GenBank/DDBJ databases">
        <authorList>
            <person name="Aslett M."/>
        </authorList>
    </citation>
    <scope>NUCLEOTIDE SEQUENCE</scope>
</reference>
<sequence length="74" mass="8369">MAGGKMHWITENGARLEDGTTVAPDTCLLDATRRCTLEEPLRCRCRRLLLEKQSRLISWSEESATFVSTTQQKA</sequence>
<accession>A0A068WWF5</accession>
<evidence type="ECO:0000313" key="3">
    <source>
        <dbReference type="WBParaSite" id="EgrG_002025300"/>
    </source>
</evidence>
<evidence type="ECO:0000313" key="2">
    <source>
        <dbReference type="Proteomes" id="UP000492820"/>
    </source>
</evidence>
<organism evidence="1">
    <name type="scientific">Echinococcus granulosus</name>
    <name type="common">Hydatid tapeworm</name>
    <dbReference type="NCBI Taxonomy" id="6210"/>
    <lineage>
        <taxon>Eukaryota</taxon>
        <taxon>Metazoa</taxon>
        <taxon>Spiralia</taxon>
        <taxon>Lophotrochozoa</taxon>
        <taxon>Platyhelminthes</taxon>
        <taxon>Cestoda</taxon>
        <taxon>Eucestoda</taxon>
        <taxon>Cyclophyllidea</taxon>
        <taxon>Taeniidae</taxon>
        <taxon>Echinococcus</taxon>
        <taxon>Echinococcus granulosus group</taxon>
    </lineage>
</organism>
<proteinExistence type="predicted"/>
<name>A0A068WWF5_ECHGR</name>
<evidence type="ECO:0000313" key="1">
    <source>
        <dbReference type="EMBL" id="CDS22040.1"/>
    </source>
</evidence>
<dbReference type="WBParaSite" id="EgrG_002025300">
    <property type="protein sequence ID" value="EgrG_002025300"/>
    <property type="gene ID" value="EgrG_002025300"/>
</dbReference>
<reference evidence="3" key="3">
    <citation type="submission" date="2020-10" db="UniProtKB">
        <authorList>
            <consortium name="WormBaseParasite"/>
        </authorList>
    </citation>
    <scope>IDENTIFICATION</scope>
</reference>
<dbReference type="Proteomes" id="UP000492820">
    <property type="component" value="Unassembled WGS sequence"/>
</dbReference>
<reference evidence="1 2" key="1">
    <citation type="journal article" date="2013" name="Nature">
        <title>The genomes of four tapeworm species reveal adaptations to parasitism.</title>
        <authorList>
            <person name="Tsai I.J."/>
            <person name="Zarowiecki M."/>
            <person name="Holroyd N."/>
            <person name="Garciarrubio A."/>
            <person name="Sanchez-Flores A."/>
            <person name="Brooks K.L."/>
            <person name="Tracey A."/>
            <person name="Bobes R.J."/>
            <person name="Fragoso G."/>
            <person name="Sciutto E."/>
            <person name="Aslett M."/>
            <person name="Beasley H."/>
            <person name="Bennett H.M."/>
            <person name="Cai J."/>
            <person name="Camicia F."/>
            <person name="Clark R."/>
            <person name="Cucher M."/>
            <person name="De Silva N."/>
            <person name="Day T.A."/>
            <person name="Deplazes P."/>
            <person name="Estrada K."/>
            <person name="Fernandez C."/>
            <person name="Holland P.W."/>
            <person name="Hou J."/>
            <person name="Hu S."/>
            <person name="Huckvale T."/>
            <person name="Hung S.S."/>
            <person name="Kamenetzky L."/>
            <person name="Keane J.A."/>
            <person name="Kiss F."/>
            <person name="Koziol U."/>
            <person name="Lambert O."/>
            <person name="Liu K."/>
            <person name="Luo X."/>
            <person name="Luo Y."/>
            <person name="Macchiaroli N."/>
            <person name="Nichol S."/>
            <person name="Paps J."/>
            <person name="Parkinson J."/>
            <person name="Pouchkina-Stantcheva N."/>
            <person name="Riddiford N."/>
            <person name="Rosenzvit M."/>
            <person name="Salinas G."/>
            <person name="Wasmuth J.D."/>
            <person name="Zamanian M."/>
            <person name="Zheng Y."/>
            <person name="Cai X."/>
            <person name="Soberon X."/>
            <person name="Olson P.D."/>
            <person name="Laclette J.P."/>
            <person name="Brehm K."/>
            <person name="Berriman M."/>
            <person name="Garciarrubio A."/>
            <person name="Bobes R.J."/>
            <person name="Fragoso G."/>
            <person name="Sanchez-Flores A."/>
            <person name="Estrada K."/>
            <person name="Cevallos M.A."/>
            <person name="Morett E."/>
            <person name="Gonzalez V."/>
            <person name="Portillo T."/>
            <person name="Ochoa-Leyva A."/>
            <person name="Jose M.V."/>
            <person name="Sciutto E."/>
            <person name="Landa A."/>
            <person name="Jimenez L."/>
            <person name="Valdes V."/>
            <person name="Carrero J.C."/>
            <person name="Larralde C."/>
            <person name="Morales-Montor J."/>
            <person name="Limon-Lason J."/>
            <person name="Soberon X."/>
            <person name="Laclette J.P."/>
        </authorList>
    </citation>
    <scope>NUCLEOTIDE SEQUENCE [LARGE SCALE GENOMIC DNA]</scope>
</reference>